<accession>A0A370TT28</accession>
<dbReference type="EMBL" id="NPIC01000002">
    <property type="protein sequence ID" value="RDL38691.1"/>
    <property type="molecule type" value="Genomic_DNA"/>
</dbReference>
<protein>
    <submittedName>
        <fullName evidence="1">Uncharacterized protein</fullName>
    </submittedName>
</protein>
<keyword evidence="2" id="KW-1185">Reference proteome</keyword>
<sequence length="643" mass="70339">MDANPLDGHDREVLRPRVVREAKRVPEHHIGIADVVVAGGPHLDPAALAALVRVVAGGIQLAVAILGDPHGMLGVARAAGVEAVLGHDDRLARHGLDLVGDVMAAHAVDHAVVADLEHARHMGVGLPVAGPVDNRRARDVAAAVRVAHAVLLLGHGHAVLVDDGVREAVHGRVDAHGEEVLVVRRRHAGPDVSRPRHLAPVRVVDGDRGQDARGPHLQLEAARLVEHPREDIFVVGQRAHHLRHQLPVPHHGRLVVAVVGVLVQDAGVLLVEADDILQLDRVAARVGAVAIEVLDVAETIAAQAELVRRDTQPNIAHVKRLLPVERLARVSIGNRHFRDGQSIENVAPVVRHVVQNEPLPVVEADPEPPLLPLHEVAVHVERRAVGLLDDVRLEIRAQRGVQEVVRVLDRLDGLPWLRLRDGVVGPGGQMVDPHQFPGVDVEDGREGAGQRVVVGLRVVDRHNVHVALAQPARFGVVLPPIYPRIGAHGDPLGQLQLLDFVEHLRVLQADLLDLDHLVDVRGALRVFGELLERDDRLRLEVHPSMEEDAVVEALEETVCDAGRGGGQRLSSPLGLDVLDHILLHRLLDVERLEPERHVRERFTEKPHSGSNFIRLQGVEWVKPRCCVRRHFRSPVIVMQREAR</sequence>
<organism evidence="1 2">
    <name type="scientific">Venustampulla echinocandica</name>
    <dbReference type="NCBI Taxonomy" id="2656787"/>
    <lineage>
        <taxon>Eukaryota</taxon>
        <taxon>Fungi</taxon>
        <taxon>Dikarya</taxon>
        <taxon>Ascomycota</taxon>
        <taxon>Pezizomycotina</taxon>
        <taxon>Leotiomycetes</taxon>
        <taxon>Helotiales</taxon>
        <taxon>Pleuroascaceae</taxon>
        <taxon>Venustampulla</taxon>
    </lineage>
</organism>
<dbReference type="AlphaFoldDB" id="A0A370TT28"/>
<evidence type="ECO:0000313" key="2">
    <source>
        <dbReference type="Proteomes" id="UP000254866"/>
    </source>
</evidence>
<dbReference type="OrthoDB" id="10690634at2759"/>
<evidence type="ECO:0000313" key="1">
    <source>
        <dbReference type="EMBL" id="RDL38691.1"/>
    </source>
</evidence>
<dbReference type="RefSeq" id="XP_031871347.1">
    <property type="nucleotide sequence ID" value="XM_032011654.1"/>
</dbReference>
<reference evidence="1 2" key="1">
    <citation type="journal article" date="2018" name="IMA Fungus">
        <title>IMA Genome-F 9: Draft genome sequence of Annulohypoxylon stygium, Aspergillus mulundensis, Berkeleyomyces basicola (syn. Thielaviopsis basicola), Ceratocystis smalleyi, two Cercospora beticola strains, Coleophoma cylindrospora, Fusarium fracticaudum, Phialophora cf. hyalina, and Morchella septimelata.</title>
        <authorList>
            <person name="Wingfield B.D."/>
            <person name="Bills G.F."/>
            <person name="Dong Y."/>
            <person name="Huang W."/>
            <person name="Nel W.J."/>
            <person name="Swalarsk-Parry B.S."/>
            <person name="Vaghefi N."/>
            <person name="Wilken P.M."/>
            <person name="An Z."/>
            <person name="de Beer Z.W."/>
            <person name="De Vos L."/>
            <person name="Chen L."/>
            <person name="Duong T.A."/>
            <person name="Gao Y."/>
            <person name="Hammerbacher A."/>
            <person name="Kikkert J.R."/>
            <person name="Li Y."/>
            <person name="Li H."/>
            <person name="Li K."/>
            <person name="Li Q."/>
            <person name="Liu X."/>
            <person name="Ma X."/>
            <person name="Naidoo K."/>
            <person name="Pethybridge S.J."/>
            <person name="Sun J."/>
            <person name="Steenkamp E.T."/>
            <person name="van der Nest M.A."/>
            <person name="van Wyk S."/>
            <person name="Wingfield M.J."/>
            <person name="Xiong C."/>
            <person name="Yue Q."/>
            <person name="Zhang X."/>
        </authorList>
    </citation>
    <scope>NUCLEOTIDE SEQUENCE [LARGE SCALE GENOMIC DNA]</scope>
    <source>
        <strain evidence="1 2">BP 5553</strain>
    </source>
</reference>
<dbReference type="Proteomes" id="UP000254866">
    <property type="component" value="Unassembled WGS sequence"/>
</dbReference>
<comment type="caution">
    <text evidence="1">The sequence shown here is derived from an EMBL/GenBank/DDBJ whole genome shotgun (WGS) entry which is preliminary data.</text>
</comment>
<proteinExistence type="predicted"/>
<name>A0A370TT28_9HELO</name>
<gene>
    <name evidence="1" type="ORF">BP5553_03031</name>
</gene>
<dbReference type="GeneID" id="43595880"/>